<keyword evidence="1" id="KW-1133">Transmembrane helix</keyword>
<accession>A0A163CUT3</accession>
<name>A0A163CUT3_DIDRA</name>
<sequence>MRVSRFIFCIPGAGSLLATSALLVDTHKVHYISSLPTKMLTPYPYLGSRQDLDSASATGPPIARTALVDDPLQPSVLVPPVSNTSADLPTVIPVLEAQVEYTPKRDNFGSRSILVVFGVIGVLVLIVTVWAIIAHRDGRRLFACFGGCSGRGKDVEAARSGSMDSDIPFIGAGRHCDRRPVSIQPQLCPMPMPAPQRPEPVRHEIPRRPVVELEWARQF</sequence>
<keyword evidence="1" id="KW-0812">Transmembrane</keyword>
<dbReference type="Proteomes" id="UP000076837">
    <property type="component" value="Unassembled WGS sequence"/>
</dbReference>
<proteinExistence type="predicted"/>
<evidence type="ECO:0000313" key="3">
    <source>
        <dbReference type="Proteomes" id="UP000076837"/>
    </source>
</evidence>
<keyword evidence="3" id="KW-1185">Reference proteome</keyword>
<gene>
    <name evidence="2" type="ORF">ST47_g6121</name>
</gene>
<evidence type="ECO:0000256" key="1">
    <source>
        <dbReference type="SAM" id="Phobius"/>
    </source>
</evidence>
<protein>
    <submittedName>
        <fullName evidence="2">Uncharacterized protein</fullName>
    </submittedName>
</protein>
<dbReference type="EMBL" id="JYNV01000211">
    <property type="protein sequence ID" value="KZM22704.1"/>
    <property type="molecule type" value="Genomic_DNA"/>
</dbReference>
<comment type="caution">
    <text evidence="2">The sequence shown here is derived from an EMBL/GenBank/DDBJ whole genome shotgun (WGS) entry which is preliminary data.</text>
</comment>
<feature type="transmembrane region" description="Helical" evidence="1">
    <location>
        <begin position="113"/>
        <end position="133"/>
    </location>
</feature>
<keyword evidence="1" id="KW-0472">Membrane</keyword>
<organism evidence="2 3">
    <name type="scientific">Didymella rabiei</name>
    <name type="common">Chickpea ascochyta blight fungus</name>
    <name type="synonym">Mycosphaerella rabiei</name>
    <dbReference type="NCBI Taxonomy" id="5454"/>
    <lineage>
        <taxon>Eukaryota</taxon>
        <taxon>Fungi</taxon>
        <taxon>Dikarya</taxon>
        <taxon>Ascomycota</taxon>
        <taxon>Pezizomycotina</taxon>
        <taxon>Dothideomycetes</taxon>
        <taxon>Pleosporomycetidae</taxon>
        <taxon>Pleosporales</taxon>
        <taxon>Pleosporineae</taxon>
        <taxon>Didymellaceae</taxon>
        <taxon>Ascochyta</taxon>
    </lineage>
</organism>
<dbReference type="AlphaFoldDB" id="A0A163CUT3"/>
<evidence type="ECO:0000313" key="2">
    <source>
        <dbReference type="EMBL" id="KZM22704.1"/>
    </source>
</evidence>
<reference evidence="2 3" key="1">
    <citation type="journal article" date="2016" name="Sci. Rep.">
        <title>Draft genome sequencing and secretome analysis of fungal phytopathogen Ascochyta rabiei provides insight into the necrotrophic effector repertoire.</title>
        <authorList>
            <person name="Verma S."/>
            <person name="Gazara R.K."/>
            <person name="Nizam S."/>
            <person name="Parween S."/>
            <person name="Chattopadhyay D."/>
            <person name="Verma P.K."/>
        </authorList>
    </citation>
    <scope>NUCLEOTIDE SEQUENCE [LARGE SCALE GENOMIC DNA]</scope>
    <source>
        <strain evidence="2 3">ArDII</strain>
    </source>
</reference>